<accession>A0ABQ2XQ60</accession>
<gene>
    <name evidence="11" type="ORF">GCM10010946_01820</name>
</gene>
<evidence type="ECO:0000259" key="9">
    <source>
        <dbReference type="Pfam" id="PF13231"/>
    </source>
</evidence>
<dbReference type="RefSeq" id="WP_308427092.1">
    <property type="nucleotide sequence ID" value="NZ_BMYU01000001.1"/>
</dbReference>
<evidence type="ECO:0000256" key="4">
    <source>
        <dbReference type="ARBA" id="ARBA00022679"/>
    </source>
</evidence>
<feature type="transmembrane region" description="Helical" evidence="8">
    <location>
        <begin position="323"/>
        <end position="340"/>
    </location>
</feature>
<keyword evidence="7 8" id="KW-0472">Membrane</keyword>
<feature type="transmembrane region" description="Helical" evidence="8">
    <location>
        <begin position="214"/>
        <end position="234"/>
    </location>
</feature>
<feature type="transmembrane region" description="Helical" evidence="8">
    <location>
        <begin position="387"/>
        <end position="409"/>
    </location>
</feature>
<feature type="transmembrane region" description="Helical" evidence="8">
    <location>
        <begin position="90"/>
        <end position="108"/>
    </location>
</feature>
<reference evidence="12" key="1">
    <citation type="journal article" date="2019" name="Int. J. Syst. Evol. Microbiol.">
        <title>The Global Catalogue of Microorganisms (GCM) 10K type strain sequencing project: providing services to taxonomists for standard genome sequencing and annotation.</title>
        <authorList>
            <consortium name="The Broad Institute Genomics Platform"/>
            <consortium name="The Broad Institute Genome Sequencing Center for Infectious Disease"/>
            <person name="Wu L."/>
            <person name="Ma J."/>
        </authorList>
    </citation>
    <scope>NUCLEOTIDE SEQUENCE [LARGE SCALE GENOMIC DNA]</scope>
    <source>
        <strain evidence="12">KCTC 23917</strain>
    </source>
</reference>
<dbReference type="GO" id="GO:0016740">
    <property type="term" value="F:transferase activity"/>
    <property type="evidence" value="ECO:0007669"/>
    <property type="project" value="UniProtKB-KW"/>
</dbReference>
<evidence type="ECO:0000256" key="8">
    <source>
        <dbReference type="SAM" id="Phobius"/>
    </source>
</evidence>
<feature type="transmembrane region" description="Helical" evidence="8">
    <location>
        <begin position="114"/>
        <end position="131"/>
    </location>
</feature>
<evidence type="ECO:0000256" key="5">
    <source>
        <dbReference type="ARBA" id="ARBA00022692"/>
    </source>
</evidence>
<proteinExistence type="predicted"/>
<evidence type="ECO:0000313" key="11">
    <source>
        <dbReference type="EMBL" id="GGX28672.1"/>
    </source>
</evidence>
<evidence type="ECO:0000256" key="1">
    <source>
        <dbReference type="ARBA" id="ARBA00004651"/>
    </source>
</evidence>
<evidence type="ECO:0000259" key="10">
    <source>
        <dbReference type="Pfam" id="PF18583"/>
    </source>
</evidence>
<feature type="domain" description="Aminoarabinose transferase C-terminal" evidence="10">
    <location>
        <begin position="451"/>
        <end position="554"/>
    </location>
</feature>
<name>A0ABQ2XQ60_9BURK</name>
<dbReference type="PANTHER" id="PTHR33908">
    <property type="entry name" value="MANNOSYLTRANSFERASE YKCB-RELATED"/>
    <property type="match status" value="1"/>
</dbReference>
<keyword evidence="6 8" id="KW-1133">Transmembrane helix</keyword>
<evidence type="ECO:0000256" key="7">
    <source>
        <dbReference type="ARBA" id="ARBA00023136"/>
    </source>
</evidence>
<feature type="transmembrane region" description="Helical" evidence="8">
    <location>
        <begin position="12"/>
        <end position="33"/>
    </location>
</feature>
<feature type="transmembrane region" description="Helical" evidence="8">
    <location>
        <begin position="169"/>
        <end position="202"/>
    </location>
</feature>
<organism evidence="11 12">
    <name type="scientific">Undibacterium squillarum</name>
    <dbReference type="NCBI Taxonomy" id="1131567"/>
    <lineage>
        <taxon>Bacteria</taxon>
        <taxon>Pseudomonadati</taxon>
        <taxon>Pseudomonadota</taxon>
        <taxon>Betaproteobacteria</taxon>
        <taxon>Burkholderiales</taxon>
        <taxon>Oxalobacteraceae</taxon>
        <taxon>Undibacterium</taxon>
    </lineage>
</organism>
<keyword evidence="2" id="KW-1003">Cell membrane</keyword>
<dbReference type="Pfam" id="PF13231">
    <property type="entry name" value="PMT_2"/>
    <property type="match status" value="1"/>
</dbReference>
<evidence type="ECO:0000256" key="6">
    <source>
        <dbReference type="ARBA" id="ARBA00022989"/>
    </source>
</evidence>
<sequence>MMRSPFDSKLIIRSLTAGFLLFWFYMLGARVLVPTDEGRYAEMAREMLATGDWITLRLNGIKYFEKPPLQNWMNALTFAVFGLGEWQARFWTGLTALLGIVSVGFTAAKLYDRRTGWIAALMLATGFYWAGMGHVNSLDMGISGFFAVSLCALILGQRDGVSASEQRNYMLLCWAAMALATLSKGLIGIVLPGAVLTLYTIITRDWRMWLRLHLGKGILLFLAITAPWFIQIALRNPEHPHFFFIHEHFDRFTSGVHKRGGPWYYFIPLMVLGILPWLGYLFSSVAAGWKKETSRFQPLLMAWIWAIFFFVFFSVSGSKLPGYIVPIFPALALIGARQAAQGGEIWQKLSLATAGLLGVALIAGVQWKLPSLIAGKPDYEVPLYQGYAVWLQSAGVLFLAGAIGGWILLKQQQKDWSLLALGLSGFIAGQVAFLGHNDFGKYIAGTAHLPAMREVLKTPGSHFYGVGRYEQAMPFYLERTMTLVEFPDEMQFGLSIEPQLWIPELEEFVRRWQAHVHNKEAAVAVVRRDIYDEFQKRGLPMRVIGDDPKRIIISAQ</sequence>
<evidence type="ECO:0000256" key="2">
    <source>
        <dbReference type="ARBA" id="ARBA00022475"/>
    </source>
</evidence>
<dbReference type="EMBL" id="BMYU01000001">
    <property type="protein sequence ID" value="GGX28672.1"/>
    <property type="molecule type" value="Genomic_DNA"/>
</dbReference>
<keyword evidence="12" id="KW-1185">Reference proteome</keyword>
<dbReference type="Pfam" id="PF18583">
    <property type="entry name" value="Arnt_C"/>
    <property type="match status" value="1"/>
</dbReference>
<evidence type="ECO:0000256" key="3">
    <source>
        <dbReference type="ARBA" id="ARBA00022676"/>
    </source>
</evidence>
<dbReference type="InterPro" id="IPR050297">
    <property type="entry name" value="LipidA_mod_glycosyltrf_83"/>
</dbReference>
<dbReference type="InterPro" id="IPR040845">
    <property type="entry name" value="Arnt_C"/>
</dbReference>
<protein>
    <submittedName>
        <fullName evidence="11">4-amino-4-deoxy-L-arabinose transferase</fullName>
    </submittedName>
</protein>
<dbReference type="Proteomes" id="UP000653343">
    <property type="component" value="Unassembled WGS sequence"/>
</dbReference>
<feature type="domain" description="Glycosyltransferase RgtA/B/C/D-like" evidence="9">
    <location>
        <begin position="66"/>
        <end position="229"/>
    </location>
</feature>
<comment type="caution">
    <text evidence="11">The sequence shown here is derived from an EMBL/GenBank/DDBJ whole genome shotgun (WGS) entry which is preliminary data.</text>
</comment>
<dbReference type="PANTHER" id="PTHR33908:SF3">
    <property type="entry name" value="UNDECAPRENYL PHOSPHATE-ALPHA-4-AMINO-4-DEOXY-L-ARABINOSE ARABINOSYL TRANSFERASE"/>
    <property type="match status" value="1"/>
</dbReference>
<dbReference type="InterPro" id="IPR038731">
    <property type="entry name" value="RgtA/B/C-like"/>
</dbReference>
<evidence type="ECO:0000313" key="12">
    <source>
        <dbReference type="Proteomes" id="UP000653343"/>
    </source>
</evidence>
<feature type="transmembrane region" description="Helical" evidence="8">
    <location>
        <begin position="349"/>
        <end position="367"/>
    </location>
</feature>
<feature type="transmembrane region" description="Helical" evidence="8">
    <location>
        <begin position="263"/>
        <end position="287"/>
    </location>
</feature>
<feature type="transmembrane region" description="Helical" evidence="8">
    <location>
        <begin position="416"/>
        <end position="435"/>
    </location>
</feature>
<feature type="transmembrane region" description="Helical" evidence="8">
    <location>
        <begin position="299"/>
        <end position="317"/>
    </location>
</feature>
<comment type="subcellular location">
    <subcellularLocation>
        <location evidence="1">Cell membrane</location>
        <topology evidence="1">Multi-pass membrane protein</topology>
    </subcellularLocation>
</comment>
<keyword evidence="3" id="KW-0328">Glycosyltransferase</keyword>
<keyword evidence="4 11" id="KW-0808">Transferase</keyword>
<keyword evidence="5 8" id="KW-0812">Transmembrane</keyword>